<evidence type="ECO:0000256" key="5">
    <source>
        <dbReference type="ARBA" id="ARBA00023239"/>
    </source>
</evidence>
<comment type="similarity">
    <text evidence="2 6">Belongs to the terpene synthase family.</text>
</comment>
<accession>A0AAD7I8I2</accession>
<dbReference type="PANTHER" id="PTHR35201">
    <property type="entry name" value="TERPENE SYNTHASE"/>
    <property type="match status" value="1"/>
</dbReference>
<organism evidence="7 8">
    <name type="scientific">Mycena maculata</name>
    <dbReference type="NCBI Taxonomy" id="230809"/>
    <lineage>
        <taxon>Eukaryota</taxon>
        <taxon>Fungi</taxon>
        <taxon>Dikarya</taxon>
        <taxon>Basidiomycota</taxon>
        <taxon>Agaricomycotina</taxon>
        <taxon>Agaricomycetes</taxon>
        <taxon>Agaricomycetidae</taxon>
        <taxon>Agaricales</taxon>
        <taxon>Marasmiineae</taxon>
        <taxon>Mycenaceae</taxon>
        <taxon>Mycena</taxon>
    </lineage>
</organism>
<dbReference type="Proteomes" id="UP001215280">
    <property type="component" value="Unassembled WGS sequence"/>
</dbReference>
<keyword evidence="3 6" id="KW-0479">Metal-binding</keyword>
<dbReference type="SUPFAM" id="SSF48576">
    <property type="entry name" value="Terpenoid synthases"/>
    <property type="match status" value="1"/>
</dbReference>
<dbReference type="GO" id="GO:0046872">
    <property type="term" value="F:metal ion binding"/>
    <property type="evidence" value="ECO:0007669"/>
    <property type="project" value="UniProtKB-KW"/>
</dbReference>
<keyword evidence="5 6" id="KW-0456">Lyase</keyword>
<dbReference type="Gene3D" id="1.10.600.10">
    <property type="entry name" value="Farnesyl Diphosphate Synthase"/>
    <property type="match status" value="1"/>
</dbReference>
<comment type="caution">
    <text evidence="7">The sequence shown here is derived from an EMBL/GenBank/DDBJ whole genome shotgun (WGS) entry which is preliminary data.</text>
</comment>
<dbReference type="EMBL" id="JARJLG010000143">
    <property type="protein sequence ID" value="KAJ7737458.1"/>
    <property type="molecule type" value="Genomic_DNA"/>
</dbReference>
<dbReference type="GO" id="GO:0008299">
    <property type="term" value="P:isoprenoid biosynthetic process"/>
    <property type="evidence" value="ECO:0007669"/>
    <property type="project" value="UniProtKB-ARBA"/>
</dbReference>
<evidence type="ECO:0000313" key="7">
    <source>
        <dbReference type="EMBL" id="KAJ7737458.1"/>
    </source>
</evidence>
<keyword evidence="8" id="KW-1185">Reference proteome</keyword>
<sequence>MPRIIRLPDTLATWPYPRRINPFYAALKIESSAWLESFNAFSLKAQKAFNRCDFNLLASLAYPTAPRHHLRTGMDLMNLFFVFDEYTDQGTAEDVRDLADIVMNALHYPAMPRPRGENIVGEIMRQFWERAKMTATPSAAHRFVETFALYTNSVVEQALDREHSVIRTVDAYLSIRRDTIGAKPSFALLEFDMNLPTDVIEHPTMVSLINTTIDLLILGNDLCSYNVEQARGDDGHNIITVVMVQFKLDLDAVLDWISQFHDSLVAQFLMHARDIPSWGPVLDPQVGLYIDGLGNWVRANDCWSFESERYFGKAGLKIQKHRCLTLLDKI</sequence>
<dbReference type="SFLD" id="SFLDG01020">
    <property type="entry name" value="Terpene_Cyclase_Like_2"/>
    <property type="match status" value="1"/>
</dbReference>
<evidence type="ECO:0000256" key="3">
    <source>
        <dbReference type="ARBA" id="ARBA00022723"/>
    </source>
</evidence>
<gene>
    <name evidence="7" type="ORF">DFH07DRAFT_753043</name>
</gene>
<evidence type="ECO:0000256" key="1">
    <source>
        <dbReference type="ARBA" id="ARBA00001946"/>
    </source>
</evidence>
<dbReference type="SFLD" id="SFLDS00005">
    <property type="entry name" value="Isoprenoid_Synthase_Type_I"/>
    <property type="match status" value="1"/>
</dbReference>
<dbReference type="InterPro" id="IPR008949">
    <property type="entry name" value="Isoprenoid_synthase_dom_sf"/>
</dbReference>
<evidence type="ECO:0000256" key="6">
    <source>
        <dbReference type="RuleBase" id="RU366034"/>
    </source>
</evidence>
<proteinExistence type="inferred from homology"/>
<evidence type="ECO:0000313" key="8">
    <source>
        <dbReference type="Proteomes" id="UP001215280"/>
    </source>
</evidence>
<dbReference type="Pfam" id="PF19086">
    <property type="entry name" value="Terpene_syn_C_2"/>
    <property type="match status" value="1"/>
</dbReference>
<dbReference type="InterPro" id="IPR034686">
    <property type="entry name" value="Terpene_cyclase-like_2"/>
</dbReference>
<reference evidence="7" key="1">
    <citation type="submission" date="2023-03" db="EMBL/GenBank/DDBJ databases">
        <title>Massive genome expansion in bonnet fungi (Mycena s.s.) driven by repeated elements and novel gene families across ecological guilds.</title>
        <authorList>
            <consortium name="Lawrence Berkeley National Laboratory"/>
            <person name="Harder C.B."/>
            <person name="Miyauchi S."/>
            <person name="Viragh M."/>
            <person name="Kuo A."/>
            <person name="Thoen E."/>
            <person name="Andreopoulos B."/>
            <person name="Lu D."/>
            <person name="Skrede I."/>
            <person name="Drula E."/>
            <person name="Henrissat B."/>
            <person name="Morin E."/>
            <person name="Kohler A."/>
            <person name="Barry K."/>
            <person name="LaButti K."/>
            <person name="Morin E."/>
            <person name="Salamov A."/>
            <person name="Lipzen A."/>
            <person name="Mereny Z."/>
            <person name="Hegedus B."/>
            <person name="Baldrian P."/>
            <person name="Stursova M."/>
            <person name="Weitz H."/>
            <person name="Taylor A."/>
            <person name="Grigoriev I.V."/>
            <person name="Nagy L.G."/>
            <person name="Martin F."/>
            <person name="Kauserud H."/>
        </authorList>
    </citation>
    <scope>NUCLEOTIDE SEQUENCE</scope>
    <source>
        <strain evidence="7">CBHHK188m</strain>
    </source>
</reference>
<evidence type="ECO:0000256" key="2">
    <source>
        <dbReference type="ARBA" id="ARBA00006333"/>
    </source>
</evidence>
<keyword evidence="4 6" id="KW-0460">Magnesium</keyword>
<comment type="cofactor">
    <cofactor evidence="1 6">
        <name>Mg(2+)</name>
        <dbReference type="ChEBI" id="CHEBI:18420"/>
    </cofactor>
</comment>
<dbReference type="PANTHER" id="PTHR35201:SF4">
    <property type="entry name" value="BETA-PINACENE SYNTHASE-RELATED"/>
    <property type="match status" value="1"/>
</dbReference>
<protein>
    <recommendedName>
        <fullName evidence="6">Terpene synthase</fullName>
        <ecNumber evidence="6">4.2.3.-</ecNumber>
    </recommendedName>
</protein>
<dbReference type="EC" id="4.2.3.-" evidence="6"/>
<evidence type="ECO:0000256" key="4">
    <source>
        <dbReference type="ARBA" id="ARBA00022842"/>
    </source>
</evidence>
<dbReference type="GO" id="GO:0010333">
    <property type="term" value="F:terpene synthase activity"/>
    <property type="evidence" value="ECO:0007669"/>
    <property type="project" value="InterPro"/>
</dbReference>
<dbReference type="AlphaFoldDB" id="A0AAD7I8I2"/>
<name>A0AAD7I8I2_9AGAR</name>